<dbReference type="GO" id="GO:0008270">
    <property type="term" value="F:zinc ion binding"/>
    <property type="evidence" value="ECO:0007669"/>
    <property type="project" value="UniProtKB-KW"/>
</dbReference>
<dbReference type="Proteomes" id="UP000015241">
    <property type="component" value="Unassembled WGS sequence"/>
</dbReference>
<evidence type="ECO:0000256" key="2">
    <source>
        <dbReference type="ARBA" id="ARBA00022771"/>
    </source>
</evidence>
<name>S8FCV4_FOMSC</name>
<dbReference type="InParanoid" id="S8FCV4"/>
<dbReference type="Pfam" id="PF01753">
    <property type="entry name" value="zf-MYND"/>
    <property type="match status" value="1"/>
</dbReference>
<evidence type="ECO:0000259" key="5">
    <source>
        <dbReference type="PROSITE" id="PS50865"/>
    </source>
</evidence>
<dbReference type="Gene3D" id="6.10.140.2220">
    <property type="match status" value="1"/>
</dbReference>
<dbReference type="HOGENOM" id="CLU_094262_0_1_1"/>
<keyword evidence="3" id="KW-0862">Zinc</keyword>
<evidence type="ECO:0000256" key="4">
    <source>
        <dbReference type="PROSITE-ProRule" id="PRU00134"/>
    </source>
</evidence>
<dbReference type="eggNOG" id="ENOG502SD67">
    <property type="taxonomic scope" value="Eukaryota"/>
</dbReference>
<keyword evidence="7" id="KW-1185">Reference proteome</keyword>
<protein>
    <recommendedName>
        <fullName evidence="5">MYND-type domain-containing protein</fullName>
    </recommendedName>
</protein>
<accession>S8FCV4</accession>
<reference evidence="6 7" key="1">
    <citation type="journal article" date="2012" name="Science">
        <title>The Paleozoic origin of enzymatic lignin decomposition reconstructed from 31 fungal genomes.</title>
        <authorList>
            <person name="Floudas D."/>
            <person name="Binder M."/>
            <person name="Riley R."/>
            <person name="Barry K."/>
            <person name="Blanchette R.A."/>
            <person name="Henrissat B."/>
            <person name="Martinez A.T."/>
            <person name="Otillar R."/>
            <person name="Spatafora J.W."/>
            <person name="Yadav J.S."/>
            <person name="Aerts A."/>
            <person name="Benoit I."/>
            <person name="Boyd A."/>
            <person name="Carlson A."/>
            <person name="Copeland A."/>
            <person name="Coutinho P.M."/>
            <person name="de Vries R.P."/>
            <person name="Ferreira P."/>
            <person name="Findley K."/>
            <person name="Foster B."/>
            <person name="Gaskell J."/>
            <person name="Glotzer D."/>
            <person name="Gorecki P."/>
            <person name="Heitman J."/>
            <person name="Hesse C."/>
            <person name="Hori C."/>
            <person name="Igarashi K."/>
            <person name="Jurgens J.A."/>
            <person name="Kallen N."/>
            <person name="Kersten P."/>
            <person name="Kohler A."/>
            <person name="Kuees U."/>
            <person name="Kumar T.K.A."/>
            <person name="Kuo A."/>
            <person name="LaButti K."/>
            <person name="Larrondo L.F."/>
            <person name="Lindquist E."/>
            <person name="Ling A."/>
            <person name="Lombard V."/>
            <person name="Lucas S."/>
            <person name="Lundell T."/>
            <person name="Martin R."/>
            <person name="McLaughlin D.J."/>
            <person name="Morgenstern I."/>
            <person name="Morin E."/>
            <person name="Murat C."/>
            <person name="Nagy L.G."/>
            <person name="Nolan M."/>
            <person name="Ohm R.A."/>
            <person name="Patyshakuliyeva A."/>
            <person name="Rokas A."/>
            <person name="Ruiz-Duenas F.J."/>
            <person name="Sabat G."/>
            <person name="Salamov A."/>
            <person name="Samejima M."/>
            <person name="Schmutz J."/>
            <person name="Slot J.C."/>
            <person name="St John F."/>
            <person name="Stenlid J."/>
            <person name="Sun H."/>
            <person name="Sun S."/>
            <person name="Syed K."/>
            <person name="Tsang A."/>
            <person name="Wiebenga A."/>
            <person name="Young D."/>
            <person name="Pisabarro A."/>
            <person name="Eastwood D.C."/>
            <person name="Martin F."/>
            <person name="Cullen D."/>
            <person name="Grigoriev I.V."/>
            <person name="Hibbett D.S."/>
        </authorList>
    </citation>
    <scope>NUCLEOTIDE SEQUENCE</scope>
    <source>
        <strain evidence="7">FP-58527</strain>
    </source>
</reference>
<feature type="domain" description="MYND-type" evidence="5">
    <location>
        <begin position="18"/>
        <end position="55"/>
    </location>
</feature>
<sequence length="215" mass="24168">MSSRMPEWHSFSCSGPGCYKVDGEVKLRACSRCHTVTYCSKECQRADWRSHKETCNDMYRLMQMPAASAQVEHLNAWKNHNDNVLLNVIVSAMNVSINPDARKTSVLYLRLSYHPWETRKSKKFRVAAFGRYTWETLLSLGFTEAAVANIQADRRAGEERHRHAAGPLGVAMAVLDARAVGIFTSAPYAFPTNAVPPHLEEWDSVLQKMIDGHGA</sequence>
<keyword evidence="1" id="KW-0479">Metal-binding</keyword>
<dbReference type="InterPro" id="IPR002893">
    <property type="entry name" value="Znf_MYND"/>
</dbReference>
<dbReference type="AlphaFoldDB" id="S8FCV4"/>
<evidence type="ECO:0000313" key="7">
    <source>
        <dbReference type="Proteomes" id="UP000015241"/>
    </source>
</evidence>
<evidence type="ECO:0000313" key="6">
    <source>
        <dbReference type="EMBL" id="EPS99390.1"/>
    </source>
</evidence>
<dbReference type="PROSITE" id="PS50865">
    <property type="entry name" value="ZF_MYND_2"/>
    <property type="match status" value="1"/>
</dbReference>
<gene>
    <name evidence="6" type="ORF">FOMPIDRAFT_115385</name>
</gene>
<organism evidence="6 7">
    <name type="scientific">Fomitopsis schrenkii</name>
    <name type="common">Brown rot fungus</name>
    <dbReference type="NCBI Taxonomy" id="2126942"/>
    <lineage>
        <taxon>Eukaryota</taxon>
        <taxon>Fungi</taxon>
        <taxon>Dikarya</taxon>
        <taxon>Basidiomycota</taxon>
        <taxon>Agaricomycotina</taxon>
        <taxon>Agaricomycetes</taxon>
        <taxon>Polyporales</taxon>
        <taxon>Fomitopsis</taxon>
    </lineage>
</organism>
<dbReference type="OrthoDB" id="341421at2759"/>
<keyword evidence="2 4" id="KW-0863">Zinc-finger</keyword>
<evidence type="ECO:0000256" key="1">
    <source>
        <dbReference type="ARBA" id="ARBA00022723"/>
    </source>
</evidence>
<dbReference type="EMBL" id="KE504157">
    <property type="protein sequence ID" value="EPS99390.1"/>
    <property type="molecule type" value="Genomic_DNA"/>
</dbReference>
<evidence type="ECO:0000256" key="3">
    <source>
        <dbReference type="ARBA" id="ARBA00022833"/>
    </source>
</evidence>
<dbReference type="SUPFAM" id="SSF144232">
    <property type="entry name" value="HIT/MYND zinc finger-like"/>
    <property type="match status" value="1"/>
</dbReference>
<proteinExistence type="predicted"/>